<organism evidence="1 2">
    <name type="scientific">Ixodes persulcatus</name>
    <name type="common">Taiga tick</name>
    <dbReference type="NCBI Taxonomy" id="34615"/>
    <lineage>
        <taxon>Eukaryota</taxon>
        <taxon>Metazoa</taxon>
        <taxon>Ecdysozoa</taxon>
        <taxon>Arthropoda</taxon>
        <taxon>Chelicerata</taxon>
        <taxon>Arachnida</taxon>
        <taxon>Acari</taxon>
        <taxon>Parasitiformes</taxon>
        <taxon>Ixodida</taxon>
        <taxon>Ixodoidea</taxon>
        <taxon>Ixodidae</taxon>
        <taxon>Ixodinae</taxon>
        <taxon>Ixodes</taxon>
    </lineage>
</organism>
<comment type="caution">
    <text evidence="1">The sequence shown here is derived from an EMBL/GenBank/DDBJ whole genome shotgun (WGS) entry which is preliminary data.</text>
</comment>
<name>A0AC60NY35_IXOPE</name>
<evidence type="ECO:0000313" key="2">
    <source>
        <dbReference type="Proteomes" id="UP000805193"/>
    </source>
</evidence>
<reference evidence="1 2" key="1">
    <citation type="journal article" date="2020" name="Cell">
        <title>Large-Scale Comparative Analyses of Tick Genomes Elucidate Their Genetic Diversity and Vector Capacities.</title>
        <authorList>
            <consortium name="Tick Genome and Microbiome Consortium (TIGMIC)"/>
            <person name="Jia N."/>
            <person name="Wang J."/>
            <person name="Shi W."/>
            <person name="Du L."/>
            <person name="Sun Y."/>
            <person name="Zhan W."/>
            <person name="Jiang J.F."/>
            <person name="Wang Q."/>
            <person name="Zhang B."/>
            <person name="Ji P."/>
            <person name="Bell-Sakyi L."/>
            <person name="Cui X.M."/>
            <person name="Yuan T.T."/>
            <person name="Jiang B.G."/>
            <person name="Yang W.F."/>
            <person name="Lam T.T."/>
            <person name="Chang Q.C."/>
            <person name="Ding S.J."/>
            <person name="Wang X.J."/>
            <person name="Zhu J.G."/>
            <person name="Ruan X.D."/>
            <person name="Zhao L."/>
            <person name="Wei J.T."/>
            <person name="Ye R.Z."/>
            <person name="Que T.C."/>
            <person name="Du C.H."/>
            <person name="Zhou Y.H."/>
            <person name="Cheng J.X."/>
            <person name="Dai P.F."/>
            <person name="Guo W.B."/>
            <person name="Han X.H."/>
            <person name="Huang E.J."/>
            <person name="Li L.F."/>
            <person name="Wei W."/>
            <person name="Gao Y.C."/>
            <person name="Liu J.Z."/>
            <person name="Shao H.Z."/>
            <person name="Wang X."/>
            <person name="Wang C.C."/>
            <person name="Yang T.C."/>
            <person name="Huo Q.B."/>
            <person name="Li W."/>
            <person name="Chen H.Y."/>
            <person name="Chen S.E."/>
            <person name="Zhou L.G."/>
            <person name="Ni X.B."/>
            <person name="Tian J.H."/>
            <person name="Sheng Y."/>
            <person name="Liu T."/>
            <person name="Pan Y.S."/>
            <person name="Xia L.Y."/>
            <person name="Li J."/>
            <person name="Zhao F."/>
            <person name="Cao W.C."/>
        </authorList>
    </citation>
    <scope>NUCLEOTIDE SEQUENCE [LARGE SCALE GENOMIC DNA]</scope>
    <source>
        <strain evidence="1">Iper-2018</strain>
    </source>
</reference>
<dbReference type="Proteomes" id="UP000805193">
    <property type="component" value="Unassembled WGS sequence"/>
</dbReference>
<dbReference type="EMBL" id="JABSTQ010011404">
    <property type="protein sequence ID" value="KAG0411779.1"/>
    <property type="molecule type" value="Genomic_DNA"/>
</dbReference>
<gene>
    <name evidence="1" type="ORF">HPB47_011075</name>
</gene>
<keyword evidence="2" id="KW-1185">Reference proteome</keyword>
<proteinExistence type="predicted"/>
<evidence type="ECO:0000313" key="1">
    <source>
        <dbReference type="EMBL" id="KAG0411779.1"/>
    </source>
</evidence>
<sequence length="105" mass="11822">MVAGPPADPTVVYAAKSSSPPHRRRPRADSRSMQSPRGRRLVAGETCAHRRIEISPAAADCCCRGAREHNRRNESPVDWITTEKRDNKRGTRLWTAFVTIRSIRT</sequence>
<accession>A0AC60NY35</accession>
<protein>
    <submittedName>
        <fullName evidence="1">Uncharacterized protein</fullName>
    </submittedName>
</protein>